<reference evidence="2" key="2">
    <citation type="submission" date="2021-04" db="EMBL/GenBank/DDBJ databases">
        <authorList>
            <person name="Gilroy R."/>
        </authorList>
    </citation>
    <scope>NUCLEOTIDE SEQUENCE</scope>
    <source>
        <strain evidence="2">CHK185-5351</strain>
    </source>
</reference>
<dbReference type="PANTHER" id="PTHR30399:SF1">
    <property type="entry name" value="UTP PYROPHOSPHATASE"/>
    <property type="match status" value="1"/>
</dbReference>
<comment type="caution">
    <text evidence="2">The sequence shown here is derived from an EMBL/GenBank/DDBJ whole genome shotgun (WGS) entry which is preliminary data.</text>
</comment>
<evidence type="ECO:0000313" key="3">
    <source>
        <dbReference type="Proteomes" id="UP000823849"/>
    </source>
</evidence>
<dbReference type="Proteomes" id="UP000823849">
    <property type="component" value="Unassembled WGS sequence"/>
</dbReference>
<dbReference type="Gene3D" id="3.30.2010.10">
    <property type="entry name" value="Metalloproteases ('zincins'), catalytic domain"/>
    <property type="match status" value="1"/>
</dbReference>
<dbReference type="PANTHER" id="PTHR30399">
    <property type="entry name" value="UNCHARACTERIZED PROTEIN YGJP"/>
    <property type="match status" value="1"/>
</dbReference>
<dbReference type="InterPro" id="IPR002725">
    <property type="entry name" value="YgjP-like_metallopeptidase"/>
</dbReference>
<feature type="domain" description="YgjP-like metallopeptidase" evidence="1">
    <location>
        <begin position="78"/>
        <end position="176"/>
    </location>
</feature>
<accession>A0A9D2N9N1</accession>
<gene>
    <name evidence="2" type="ORF">H9705_07805</name>
</gene>
<evidence type="ECO:0000313" key="2">
    <source>
        <dbReference type="EMBL" id="HJC15713.1"/>
    </source>
</evidence>
<dbReference type="EMBL" id="DWWU01000034">
    <property type="protein sequence ID" value="HJC15713.1"/>
    <property type="molecule type" value="Genomic_DNA"/>
</dbReference>
<sequence length="180" mass="21371">MSEIEYQLIRTKRKSIAIQVCRDGSVVVRAPLGCPAEQAAEFVERKKEWILRNQQKQREQLMQRGRQELPPEDRERMIQEACRAFPRRVAFYAEKMGVTYGRITIREQKTRWGSCSGKGNLNFNWKLIRMPAEILDYVVVHELAHRMEMNHSSRFYRIVASVLPDYKARERWLKEHGGEY</sequence>
<protein>
    <submittedName>
        <fullName evidence="2">M48 family metallopeptidase</fullName>
    </submittedName>
</protein>
<dbReference type="InterPro" id="IPR053136">
    <property type="entry name" value="UTP_pyrophosphatase-like"/>
</dbReference>
<dbReference type="Pfam" id="PF01863">
    <property type="entry name" value="YgjP-like"/>
    <property type="match status" value="2"/>
</dbReference>
<evidence type="ECO:0000259" key="1">
    <source>
        <dbReference type="Pfam" id="PF01863"/>
    </source>
</evidence>
<reference evidence="2" key="1">
    <citation type="journal article" date="2021" name="PeerJ">
        <title>Extensive microbial diversity within the chicken gut microbiome revealed by metagenomics and culture.</title>
        <authorList>
            <person name="Gilroy R."/>
            <person name="Ravi A."/>
            <person name="Getino M."/>
            <person name="Pursley I."/>
            <person name="Horton D.L."/>
            <person name="Alikhan N.F."/>
            <person name="Baker D."/>
            <person name="Gharbi K."/>
            <person name="Hall N."/>
            <person name="Watson M."/>
            <person name="Adriaenssens E.M."/>
            <person name="Foster-Nyarko E."/>
            <person name="Jarju S."/>
            <person name="Secka A."/>
            <person name="Antonio M."/>
            <person name="Oren A."/>
            <person name="Chaudhuri R.R."/>
            <person name="La Ragione R."/>
            <person name="Hildebrand F."/>
            <person name="Pallen M.J."/>
        </authorList>
    </citation>
    <scope>NUCLEOTIDE SEQUENCE</scope>
    <source>
        <strain evidence="2">CHK185-5351</strain>
    </source>
</reference>
<dbReference type="AlphaFoldDB" id="A0A9D2N9N1"/>
<dbReference type="CDD" id="cd07344">
    <property type="entry name" value="M48_yhfN_like"/>
    <property type="match status" value="1"/>
</dbReference>
<feature type="domain" description="YgjP-like metallopeptidase" evidence="1">
    <location>
        <begin position="14"/>
        <end position="64"/>
    </location>
</feature>
<organism evidence="2 3">
    <name type="scientific">Candidatus Fusicatenibacter intestinigallinarum</name>
    <dbReference type="NCBI Taxonomy" id="2838598"/>
    <lineage>
        <taxon>Bacteria</taxon>
        <taxon>Bacillati</taxon>
        <taxon>Bacillota</taxon>
        <taxon>Clostridia</taxon>
        <taxon>Lachnospirales</taxon>
        <taxon>Lachnospiraceae</taxon>
        <taxon>Fusicatenibacter</taxon>
    </lineage>
</organism>
<name>A0A9D2N9N1_9FIRM</name>
<proteinExistence type="predicted"/>